<proteinExistence type="predicted"/>
<dbReference type="Proteomes" id="UP001396334">
    <property type="component" value="Unassembled WGS sequence"/>
</dbReference>
<accession>A0ABR2RG19</accession>
<reference evidence="1 2" key="1">
    <citation type="journal article" date="2024" name="G3 (Bethesda)">
        <title>Genome assembly of Hibiscus sabdariffa L. provides insights into metabolisms of medicinal natural products.</title>
        <authorList>
            <person name="Kim T."/>
        </authorList>
    </citation>
    <scope>NUCLEOTIDE SEQUENCE [LARGE SCALE GENOMIC DNA]</scope>
    <source>
        <strain evidence="1">TK-2024</strain>
        <tissue evidence="1">Old leaves</tissue>
    </source>
</reference>
<sequence>MKAHFALSKLFILNVPKSTPLSTPLNFSKQWIPPGPGFVKLNVDASVDLVGKKASAAVIFRDEDGRFLGGTSASFIPSSIAVVEPYERGSQPPLKAIS</sequence>
<keyword evidence="2" id="KW-1185">Reference proteome</keyword>
<comment type="caution">
    <text evidence="1">The sequence shown here is derived from an EMBL/GenBank/DDBJ whole genome shotgun (WGS) entry which is preliminary data.</text>
</comment>
<protein>
    <recommendedName>
        <fullName evidence="3">RNase H type-1 domain-containing protein</fullName>
    </recommendedName>
</protein>
<organism evidence="1 2">
    <name type="scientific">Hibiscus sabdariffa</name>
    <name type="common">roselle</name>
    <dbReference type="NCBI Taxonomy" id="183260"/>
    <lineage>
        <taxon>Eukaryota</taxon>
        <taxon>Viridiplantae</taxon>
        <taxon>Streptophyta</taxon>
        <taxon>Embryophyta</taxon>
        <taxon>Tracheophyta</taxon>
        <taxon>Spermatophyta</taxon>
        <taxon>Magnoliopsida</taxon>
        <taxon>eudicotyledons</taxon>
        <taxon>Gunneridae</taxon>
        <taxon>Pentapetalae</taxon>
        <taxon>rosids</taxon>
        <taxon>malvids</taxon>
        <taxon>Malvales</taxon>
        <taxon>Malvaceae</taxon>
        <taxon>Malvoideae</taxon>
        <taxon>Hibiscus</taxon>
    </lineage>
</organism>
<evidence type="ECO:0000313" key="2">
    <source>
        <dbReference type="Proteomes" id="UP001396334"/>
    </source>
</evidence>
<evidence type="ECO:0000313" key="1">
    <source>
        <dbReference type="EMBL" id="KAK9011895.1"/>
    </source>
</evidence>
<name>A0ABR2RG19_9ROSI</name>
<evidence type="ECO:0008006" key="3">
    <source>
        <dbReference type="Google" id="ProtNLM"/>
    </source>
</evidence>
<dbReference type="EMBL" id="JBBPBN010000022">
    <property type="protein sequence ID" value="KAK9011895.1"/>
    <property type="molecule type" value="Genomic_DNA"/>
</dbReference>
<gene>
    <name evidence="1" type="ORF">V6N11_039970</name>
</gene>